<organism evidence="8 9">
    <name type="scientific">Phytophthora rubi</name>
    <dbReference type="NCBI Taxonomy" id="129364"/>
    <lineage>
        <taxon>Eukaryota</taxon>
        <taxon>Sar</taxon>
        <taxon>Stramenopiles</taxon>
        <taxon>Oomycota</taxon>
        <taxon>Peronosporomycetes</taxon>
        <taxon>Peronosporales</taxon>
        <taxon>Peronosporaceae</taxon>
        <taxon>Phytophthora</taxon>
    </lineage>
</organism>
<keyword evidence="2 4" id="KW-0378">Hydrolase</keyword>
<dbReference type="PANTHER" id="PTHR22953:SF153">
    <property type="entry name" value="PURPLE ACID PHOSPHATASE"/>
    <property type="match status" value="1"/>
</dbReference>
<dbReference type="InterPro" id="IPR025733">
    <property type="entry name" value="PAPs_C"/>
</dbReference>
<feature type="chain" id="PRO_5025714492" description="Purple acid phosphatase" evidence="4">
    <location>
        <begin position="20"/>
        <end position="512"/>
    </location>
</feature>
<gene>
    <name evidence="8" type="ORF">PR001_g16330</name>
</gene>
<reference evidence="8 9" key="1">
    <citation type="submission" date="2018-09" db="EMBL/GenBank/DDBJ databases">
        <title>Genomic investigation of the strawberry pathogen Phytophthora fragariae indicates pathogenicity is determined by transcriptional variation in three key races.</title>
        <authorList>
            <person name="Adams T.M."/>
            <person name="Armitage A.D."/>
            <person name="Sobczyk M.K."/>
            <person name="Bates H.J."/>
            <person name="Dunwell J.M."/>
            <person name="Nellist C.F."/>
            <person name="Harrison R.J."/>
        </authorList>
    </citation>
    <scope>NUCLEOTIDE SEQUENCE [LARGE SCALE GENOMIC DNA]</scope>
    <source>
        <strain evidence="8 9">SCRP249</strain>
    </source>
</reference>
<evidence type="ECO:0000313" key="9">
    <source>
        <dbReference type="Proteomes" id="UP000429607"/>
    </source>
</evidence>
<dbReference type="SUPFAM" id="SSF56300">
    <property type="entry name" value="Metallo-dependent phosphatases"/>
    <property type="match status" value="1"/>
</dbReference>
<dbReference type="AlphaFoldDB" id="A0A6A3L2F8"/>
<keyword evidence="3" id="KW-0325">Glycoprotein</keyword>
<name>A0A6A3L2F8_9STRA</name>
<dbReference type="Pfam" id="PF00149">
    <property type="entry name" value="Metallophos"/>
    <property type="match status" value="1"/>
</dbReference>
<feature type="domain" description="Purple acid phosphatase C-terminal" evidence="6">
    <location>
        <begin position="432"/>
        <end position="494"/>
    </location>
</feature>
<comment type="catalytic activity">
    <reaction evidence="4">
        <text>a phosphate monoester + H2O = an alcohol + phosphate</text>
        <dbReference type="Rhea" id="RHEA:15017"/>
        <dbReference type="ChEBI" id="CHEBI:15377"/>
        <dbReference type="ChEBI" id="CHEBI:30879"/>
        <dbReference type="ChEBI" id="CHEBI:43474"/>
        <dbReference type="ChEBI" id="CHEBI:67140"/>
        <dbReference type="EC" id="3.1.3.2"/>
    </reaction>
</comment>
<dbReference type="PANTHER" id="PTHR22953">
    <property type="entry name" value="ACID PHOSPHATASE RELATED"/>
    <property type="match status" value="1"/>
</dbReference>
<evidence type="ECO:0000256" key="4">
    <source>
        <dbReference type="RuleBase" id="RU361203"/>
    </source>
</evidence>
<dbReference type="SUPFAM" id="SSF49363">
    <property type="entry name" value="Purple acid phosphatase, N-terminal domain"/>
    <property type="match status" value="1"/>
</dbReference>
<feature type="domain" description="Purple acid phosphatase N-terminal" evidence="7">
    <location>
        <begin position="61"/>
        <end position="158"/>
    </location>
</feature>
<evidence type="ECO:0000259" key="6">
    <source>
        <dbReference type="Pfam" id="PF14008"/>
    </source>
</evidence>
<dbReference type="Pfam" id="PF14008">
    <property type="entry name" value="Metallophos_C"/>
    <property type="match status" value="1"/>
</dbReference>
<dbReference type="EC" id="3.1.3.2" evidence="4"/>
<evidence type="ECO:0000313" key="8">
    <source>
        <dbReference type="EMBL" id="KAE9009873.1"/>
    </source>
</evidence>
<dbReference type="InterPro" id="IPR041792">
    <property type="entry name" value="MPP_PAP"/>
</dbReference>
<dbReference type="Pfam" id="PF16656">
    <property type="entry name" value="Pur_ac_phosph_N"/>
    <property type="match status" value="1"/>
</dbReference>
<dbReference type="InterPro" id="IPR029052">
    <property type="entry name" value="Metallo-depent_PP-like"/>
</dbReference>
<proteinExistence type="inferred from homology"/>
<protein>
    <recommendedName>
        <fullName evidence="4">Purple acid phosphatase</fullName>
        <ecNumber evidence="4">3.1.3.2</ecNumber>
    </recommendedName>
</protein>
<dbReference type="Proteomes" id="UP000429607">
    <property type="component" value="Unassembled WGS sequence"/>
</dbReference>
<feature type="signal peptide" evidence="4">
    <location>
        <begin position="1"/>
        <end position="19"/>
    </location>
</feature>
<evidence type="ECO:0000256" key="3">
    <source>
        <dbReference type="ARBA" id="ARBA00023180"/>
    </source>
</evidence>
<evidence type="ECO:0000259" key="7">
    <source>
        <dbReference type="Pfam" id="PF16656"/>
    </source>
</evidence>
<dbReference type="InterPro" id="IPR004843">
    <property type="entry name" value="Calcineurin-like_PHP"/>
</dbReference>
<comment type="similarity">
    <text evidence="4">Belongs to the metallophosphoesterase superfamily. Purple acid phosphatase family.</text>
</comment>
<dbReference type="InterPro" id="IPR008963">
    <property type="entry name" value="Purple_acid_Pase-like_N"/>
</dbReference>
<evidence type="ECO:0000256" key="1">
    <source>
        <dbReference type="ARBA" id="ARBA00022729"/>
    </source>
</evidence>
<sequence>MLKVIVLGLVAFATTNVDASVALNNTDCSWVPPTCLPTALCESTGDAAEPCRVKDNVDYYPQQLHFAYAGASAGTAMTLSWSTYAQVQDSSVWIGNSEDSLKLVDTPVTQTSYYQDETYNMFHHHATVSGLAPRTKYFYKVGSKVNATYTSDVYSFMTARAATDNSTFNMVIYGDFGAGNESKDTLAYVNALNPDEVDLIYHIGDIGYADDAWLMPGQLEGFFYEKVYNGWMNSMAPVMGSIPYMVLVGNHEAECHSPACAASAYKMNALRNYTAYNSRFKMPSKETGGTFNMWYSFEHGPIHFTSLSSETDYIGEPSNEYADPPRNGNFGDQLAWVEADLKKADAKRANVPWIIVGLHRPLYDIYGCPNGVPEGHNANIQAAFEDLLIKYKVDVVLTGHQHYYERQTPIRNSTAVLDGVSSDFKTYDNPQAPVYILSGACGTVEGLDLTPEANNATWNAVSNYVDYGISTLEANRTMLSWKFLNSSNQVVLDEFVMWKTSSEVADSNDMLY</sequence>
<dbReference type="InterPro" id="IPR015914">
    <property type="entry name" value="PAPs_N"/>
</dbReference>
<dbReference type="InterPro" id="IPR039331">
    <property type="entry name" value="PAPs-like"/>
</dbReference>
<evidence type="ECO:0000256" key="2">
    <source>
        <dbReference type="ARBA" id="ARBA00022801"/>
    </source>
</evidence>
<dbReference type="EMBL" id="QXFV01001282">
    <property type="protein sequence ID" value="KAE9009873.1"/>
    <property type="molecule type" value="Genomic_DNA"/>
</dbReference>
<dbReference type="GO" id="GO:0003993">
    <property type="term" value="F:acid phosphatase activity"/>
    <property type="evidence" value="ECO:0007669"/>
    <property type="project" value="UniProtKB-EC"/>
</dbReference>
<comment type="caution">
    <text evidence="8">The sequence shown here is derived from an EMBL/GenBank/DDBJ whole genome shotgun (WGS) entry which is preliminary data.</text>
</comment>
<keyword evidence="1 4" id="KW-0732">Signal</keyword>
<feature type="domain" description="Calcineurin-like phosphoesterase" evidence="5">
    <location>
        <begin position="171"/>
        <end position="404"/>
    </location>
</feature>
<dbReference type="GO" id="GO:0046872">
    <property type="term" value="F:metal ion binding"/>
    <property type="evidence" value="ECO:0007669"/>
    <property type="project" value="InterPro"/>
</dbReference>
<accession>A0A6A3L2F8</accession>
<evidence type="ECO:0000259" key="5">
    <source>
        <dbReference type="Pfam" id="PF00149"/>
    </source>
</evidence>
<dbReference type="Gene3D" id="3.60.21.10">
    <property type="match status" value="1"/>
</dbReference>
<dbReference type="CDD" id="cd00839">
    <property type="entry name" value="MPP_PAPs"/>
    <property type="match status" value="1"/>
</dbReference>
<dbReference type="Gene3D" id="2.60.40.380">
    <property type="entry name" value="Purple acid phosphatase-like, N-terminal"/>
    <property type="match status" value="1"/>
</dbReference>